<dbReference type="GO" id="GO:0006633">
    <property type="term" value="P:fatty acid biosynthetic process"/>
    <property type="evidence" value="ECO:0007669"/>
    <property type="project" value="UniProtKB-KW"/>
</dbReference>
<evidence type="ECO:0000256" key="4">
    <source>
        <dbReference type="ARBA" id="ARBA00022692"/>
    </source>
</evidence>
<dbReference type="InterPro" id="IPR006694">
    <property type="entry name" value="Fatty_acid_hydroxylase"/>
</dbReference>
<feature type="transmembrane region" description="Helical" evidence="16">
    <location>
        <begin position="238"/>
        <end position="258"/>
    </location>
</feature>
<evidence type="ECO:0000256" key="16">
    <source>
        <dbReference type="SAM" id="Phobius"/>
    </source>
</evidence>
<evidence type="ECO:0000256" key="8">
    <source>
        <dbReference type="ARBA" id="ARBA00022833"/>
    </source>
</evidence>
<evidence type="ECO:0000256" key="7">
    <source>
        <dbReference type="ARBA" id="ARBA00022832"/>
    </source>
</evidence>
<proteinExistence type="inferred from homology"/>
<evidence type="ECO:0000256" key="1">
    <source>
        <dbReference type="ARBA" id="ARBA00004477"/>
    </source>
</evidence>
<evidence type="ECO:0000256" key="14">
    <source>
        <dbReference type="PIRSR" id="PIRSR005149-1"/>
    </source>
</evidence>
<dbReference type="GeneID" id="8248588"/>
<evidence type="ECO:0000256" key="2">
    <source>
        <dbReference type="ARBA" id="ARBA00009324"/>
    </source>
</evidence>
<dbReference type="GO" id="GO:0080132">
    <property type="term" value="F:fatty acid 2-hydroxylase activity"/>
    <property type="evidence" value="ECO:0007669"/>
    <property type="project" value="InterPro"/>
</dbReference>
<evidence type="ECO:0000256" key="12">
    <source>
        <dbReference type="ARBA" id="ARBA00023136"/>
    </source>
</evidence>
<dbReference type="Proteomes" id="UP000002009">
    <property type="component" value="Chromosome 13"/>
</dbReference>
<dbReference type="PANTHER" id="PTHR12863:SF1">
    <property type="entry name" value="FATTY ACID 2-HYDROXYLASE"/>
    <property type="match status" value="1"/>
</dbReference>
<comment type="cofactor">
    <cofactor evidence="14">
        <name>Zn(2+)</name>
        <dbReference type="ChEBI" id="CHEBI:29105"/>
    </cofactor>
    <text evidence="14">Binds 2 Zn(2+) ions per subunit that likely form a catalytic dimetal center.</text>
</comment>
<accession>C1EFV6</accession>
<feature type="binding site" evidence="14">
    <location>
        <position position="284"/>
    </location>
    <ligand>
        <name>Zn(2+)</name>
        <dbReference type="ChEBI" id="CHEBI:29105"/>
        <label>1</label>
    </ligand>
</feature>
<keyword evidence="11" id="KW-0443">Lipid metabolism</keyword>
<reference evidence="18 19" key="1">
    <citation type="journal article" date="2009" name="Science">
        <title>Green evolution and dynamic adaptations revealed by genomes of the marine picoeukaryotes Micromonas.</title>
        <authorList>
            <person name="Worden A.Z."/>
            <person name="Lee J.H."/>
            <person name="Mock T."/>
            <person name="Rouze P."/>
            <person name="Simmons M.P."/>
            <person name="Aerts A.L."/>
            <person name="Allen A.E."/>
            <person name="Cuvelier M.L."/>
            <person name="Derelle E."/>
            <person name="Everett M.V."/>
            <person name="Foulon E."/>
            <person name="Grimwood J."/>
            <person name="Gundlach H."/>
            <person name="Henrissat B."/>
            <person name="Napoli C."/>
            <person name="McDonald S.M."/>
            <person name="Parker M.S."/>
            <person name="Rombauts S."/>
            <person name="Salamov A."/>
            <person name="Von Dassow P."/>
            <person name="Badger J.H."/>
            <person name="Coutinho P.M."/>
            <person name="Demir E."/>
            <person name="Dubchak I."/>
            <person name="Gentemann C."/>
            <person name="Eikrem W."/>
            <person name="Gready J.E."/>
            <person name="John U."/>
            <person name="Lanier W."/>
            <person name="Lindquist E.A."/>
            <person name="Lucas S."/>
            <person name="Mayer K.F."/>
            <person name="Moreau H."/>
            <person name="Not F."/>
            <person name="Otillar R."/>
            <person name="Panaud O."/>
            <person name="Pangilinan J."/>
            <person name="Paulsen I."/>
            <person name="Piegu B."/>
            <person name="Poliakov A."/>
            <person name="Robbens S."/>
            <person name="Schmutz J."/>
            <person name="Toulza E."/>
            <person name="Wyss T."/>
            <person name="Zelensky A."/>
            <person name="Zhou K."/>
            <person name="Armbrust E.V."/>
            <person name="Bhattacharya D."/>
            <person name="Goodenough U.W."/>
            <person name="Van de Peer Y."/>
            <person name="Grigoriev I.V."/>
        </authorList>
    </citation>
    <scope>NUCLEOTIDE SEQUENCE [LARGE SCALE GENOMIC DNA]</scope>
    <source>
        <strain evidence="19">RCC299 / NOUM17</strain>
    </source>
</reference>
<dbReference type="GO" id="GO:0005789">
    <property type="term" value="C:endoplasmic reticulum membrane"/>
    <property type="evidence" value="ECO:0007669"/>
    <property type="project" value="UniProtKB-SubCell"/>
</dbReference>
<name>C1EFV6_MICCC</name>
<dbReference type="eggNOG" id="KOG0539">
    <property type="taxonomic scope" value="Eukaryota"/>
</dbReference>
<comment type="subcellular location">
    <subcellularLocation>
        <location evidence="1">Endoplasmic reticulum membrane</location>
        <topology evidence="1">Multi-pass membrane protein</topology>
    </subcellularLocation>
</comment>
<feature type="binding site" evidence="14">
    <location>
        <position position="348"/>
    </location>
    <ligand>
        <name>Zn(2+)</name>
        <dbReference type="ChEBI" id="CHEBI:29105"/>
        <label>1</label>
    </ligand>
</feature>
<dbReference type="KEGG" id="mis:MICPUN_109332"/>
<keyword evidence="9 16" id="KW-1133">Transmembrane helix</keyword>
<feature type="compositionally biased region" description="Low complexity" evidence="15">
    <location>
        <begin position="33"/>
        <end position="43"/>
    </location>
</feature>
<dbReference type="RefSeq" id="XP_002505408.1">
    <property type="nucleotide sequence ID" value="XM_002505362.1"/>
</dbReference>
<evidence type="ECO:0000256" key="5">
    <source>
        <dbReference type="ARBA" id="ARBA00022723"/>
    </source>
</evidence>
<dbReference type="InParanoid" id="C1EFV6"/>
<dbReference type="EMBL" id="CP001331">
    <property type="protein sequence ID" value="ACO66666.1"/>
    <property type="molecule type" value="Genomic_DNA"/>
</dbReference>
<keyword evidence="7" id="KW-0276">Fatty acid metabolism</keyword>
<protein>
    <recommendedName>
        <fullName evidence="17">Fatty acid hydroxylase domain-containing protein</fullName>
    </recommendedName>
</protein>
<keyword evidence="12 16" id="KW-0472">Membrane</keyword>
<dbReference type="OrthoDB" id="260519at2759"/>
<dbReference type="InterPro" id="IPR014430">
    <property type="entry name" value="Scs7"/>
</dbReference>
<sequence>MAHDGADAHAHSAAARSMLARLAVGYVESIDSTTTTTTGTAAGPGEDHGPFARVRARRAAVKAGTSGRPAAAAHATSDGGSRPGSRLGSNAGSSDDDELESDSLRMTEEPGCASATDLDLSSGRVSPSLASPPDGDLDGDFGIDATAALVPQVGALGDRYVAWVHRPNADASPLRFFESDWAEAATRTPWWLVPLVWLPIAAYAAFVGCRLAMDGRSGDLGGFGFGDGLFGDGMFGGVWRWMCLVSAWVAGYWFWGVLEYAFHRFAFHRAPTSALGITLHFLMHGCHHKAPADACRLVFPPAAAAPVIWFFRRAFRSVIGGYLGAGEAASALFFSGCLTGYVAYDCVHYFLHHWDFDPGTLERAGVGFTDWVTDWVTRRLRAARSTHMAHHYDDSARSFGITSGMFDRAFGTAPRAKAKPA</sequence>
<keyword evidence="3" id="KW-0444">Lipid biosynthesis</keyword>
<feature type="binding site" evidence="14">
    <location>
        <position position="352"/>
    </location>
    <ligand>
        <name>Zn(2+)</name>
        <dbReference type="ChEBI" id="CHEBI:29105"/>
        <label>1</label>
    </ligand>
</feature>
<feature type="region of interest" description="Disordered" evidence="15">
    <location>
        <begin position="33"/>
        <end position="137"/>
    </location>
</feature>
<dbReference type="Pfam" id="PF04116">
    <property type="entry name" value="FA_hydroxylase"/>
    <property type="match status" value="1"/>
</dbReference>
<feature type="binding site" evidence="14">
    <location>
        <position position="387"/>
    </location>
    <ligand>
        <name>Zn(2+)</name>
        <dbReference type="ChEBI" id="CHEBI:29105"/>
        <label>1</label>
    </ligand>
</feature>
<evidence type="ECO:0000259" key="17">
    <source>
        <dbReference type="Pfam" id="PF04116"/>
    </source>
</evidence>
<dbReference type="STRING" id="296587.C1EFV6"/>
<dbReference type="PANTHER" id="PTHR12863">
    <property type="entry name" value="FATTY ACID HYDROXYLASE"/>
    <property type="match status" value="1"/>
</dbReference>
<organism evidence="18 19">
    <name type="scientific">Micromonas commoda (strain RCC299 / NOUM17 / CCMP2709)</name>
    <name type="common">Picoplanktonic green alga</name>
    <dbReference type="NCBI Taxonomy" id="296587"/>
    <lineage>
        <taxon>Eukaryota</taxon>
        <taxon>Viridiplantae</taxon>
        <taxon>Chlorophyta</taxon>
        <taxon>Mamiellophyceae</taxon>
        <taxon>Mamiellales</taxon>
        <taxon>Mamiellaceae</taxon>
        <taxon>Micromonas</taxon>
    </lineage>
</organism>
<gene>
    <name evidence="18" type="ORF">MICPUN_109332</name>
</gene>
<keyword evidence="4 16" id="KW-0812">Transmembrane</keyword>
<keyword evidence="6" id="KW-0256">Endoplasmic reticulum</keyword>
<evidence type="ECO:0000256" key="11">
    <source>
        <dbReference type="ARBA" id="ARBA00023098"/>
    </source>
</evidence>
<dbReference type="AlphaFoldDB" id="C1EFV6"/>
<feature type="binding site" evidence="14">
    <location>
        <position position="288"/>
    </location>
    <ligand>
        <name>Zn(2+)</name>
        <dbReference type="ChEBI" id="CHEBI:29105"/>
        <label>1</label>
    </ligand>
</feature>
<feature type="binding site" evidence="14">
    <location>
        <position position="391"/>
    </location>
    <ligand>
        <name>Zn(2+)</name>
        <dbReference type="ChEBI" id="CHEBI:29105"/>
        <label>1</label>
    </ligand>
</feature>
<keyword evidence="5 14" id="KW-0479">Metal-binding</keyword>
<feature type="binding site" evidence="14">
    <location>
        <position position="287"/>
    </location>
    <ligand>
        <name>Zn(2+)</name>
        <dbReference type="ChEBI" id="CHEBI:29105"/>
        <label>1</label>
    </ligand>
</feature>
<feature type="domain" description="Fatty acid hydroxylase" evidence="17">
    <location>
        <begin position="248"/>
        <end position="412"/>
    </location>
</feature>
<keyword evidence="8 14" id="KW-0862">Zinc</keyword>
<feature type="binding site" evidence="14">
    <location>
        <position position="390"/>
    </location>
    <ligand>
        <name>Zn(2+)</name>
        <dbReference type="ChEBI" id="CHEBI:29105"/>
        <label>1</label>
    </ligand>
</feature>
<dbReference type="FunCoup" id="C1EFV6">
    <property type="interactions" value="219"/>
</dbReference>
<evidence type="ECO:0000313" key="19">
    <source>
        <dbReference type="Proteomes" id="UP000002009"/>
    </source>
</evidence>
<evidence type="ECO:0000256" key="6">
    <source>
        <dbReference type="ARBA" id="ARBA00022824"/>
    </source>
</evidence>
<keyword evidence="10" id="KW-0560">Oxidoreductase</keyword>
<dbReference type="GO" id="GO:0005506">
    <property type="term" value="F:iron ion binding"/>
    <property type="evidence" value="ECO:0007669"/>
    <property type="project" value="InterPro"/>
</dbReference>
<evidence type="ECO:0000256" key="13">
    <source>
        <dbReference type="ARBA" id="ARBA00023160"/>
    </source>
</evidence>
<evidence type="ECO:0000256" key="9">
    <source>
        <dbReference type="ARBA" id="ARBA00022989"/>
    </source>
</evidence>
<evidence type="ECO:0000256" key="3">
    <source>
        <dbReference type="ARBA" id="ARBA00022516"/>
    </source>
</evidence>
<feature type="binding site" evidence="14">
    <location>
        <position position="268"/>
    </location>
    <ligand>
        <name>Zn(2+)</name>
        <dbReference type="ChEBI" id="CHEBI:29105"/>
        <label>1</label>
    </ligand>
</feature>
<evidence type="ECO:0000313" key="18">
    <source>
        <dbReference type="EMBL" id="ACO66666.1"/>
    </source>
</evidence>
<feature type="binding site" evidence="14">
    <location>
        <position position="263"/>
    </location>
    <ligand>
        <name>Zn(2+)</name>
        <dbReference type="ChEBI" id="CHEBI:29105"/>
        <label>1</label>
    </ligand>
</feature>
<evidence type="ECO:0000256" key="15">
    <source>
        <dbReference type="SAM" id="MobiDB-lite"/>
    </source>
</evidence>
<keyword evidence="13" id="KW-0275">Fatty acid biosynthesis</keyword>
<comment type="similarity">
    <text evidence="2">Belongs to the sterol desaturase family.</text>
</comment>
<feature type="transmembrane region" description="Helical" evidence="16">
    <location>
        <begin position="190"/>
        <end position="213"/>
    </location>
</feature>
<keyword evidence="19" id="KW-1185">Reference proteome</keyword>
<evidence type="ECO:0000256" key="10">
    <source>
        <dbReference type="ARBA" id="ARBA00023002"/>
    </source>
</evidence>